<dbReference type="KEGG" id="rsb:RS694_12715"/>
<dbReference type="InterPro" id="IPR002937">
    <property type="entry name" value="Amino_oxidase"/>
</dbReference>
<dbReference type="AlphaFoldDB" id="A0A1P8KBA8"/>
<reference evidence="2 3" key="1">
    <citation type="submission" date="2017-01" db="EMBL/GenBank/DDBJ databases">
        <authorList>
            <person name="Mah S.A."/>
            <person name="Swanson W.J."/>
            <person name="Moy G.W."/>
            <person name="Vacquier V.D."/>
        </authorList>
    </citation>
    <scope>NUCLEOTIDE SEQUENCE [LARGE SCALE GENOMIC DNA]</scope>
    <source>
        <strain evidence="2 3">DSM 22694</strain>
    </source>
</reference>
<keyword evidence="3" id="KW-1185">Reference proteome</keyword>
<protein>
    <recommendedName>
        <fullName evidence="1">Amine oxidase domain-containing protein</fullName>
    </recommendedName>
</protein>
<dbReference type="InterPro" id="IPR036188">
    <property type="entry name" value="FAD/NAD-bd_sf"/>
</dbReference>
<dbReference type="eggNOG" id="COG2907">
    <property type="taxonomic scope" value="Bacteria"/>
</dbReference>
<organism evidence="2 3">
    <name type="scientific">Rhodoferax saidenbachensis</name>
    <dbReference type="NCBI Taxonomy" id="1484693"/>
    <lineage>
        <taxon>Bacteria</taxon>
        <taxon>Pseudomonadati</taxon>
        <taxon>Pseudomonadota</taxon>
        <taxon>Betaproteobacteria</taxon>
        <taxon>Burkholderiales</taxon>
        <taxon>Comamonadaceae</taxon>
        <taxon>Rhodoferax</taxon>
    </lineage>
</organism>
<dbReference type="Pfam" id="PF01593">
    <property type="entry name" value="Amino_oxidase"/>
    <property type="match status" value="1"/>
</dbReference>
<dbReference type="GO" id="GO:0016491">
    <property type="term" value="F:oxidoreductase activity"/>
    <property type="evidence" value="ECO:0007669"/>
    <property type="project" value="InterPro"/>
</dbReference>
<dbReference type="Gene3D" id="3.50.50.60">
    <property type="entry name" value="FAD/NAD(P)-binding domain"/>
    <property type="match status" value="1"/>
</dbReference>
<proteinExistence type="predicted"/>
<gene>
    <name evidence="2" type="ORF">RS694_12715</name>
</gene>
<dbReference type="PANTHER" id="PTHR42923:SF17">
    <property type="entry name" value="AMINE OXIDASE DOMAIN-CONTAINING PROTEIN"/>
    <property type="match status" value="1"/>
</dbReference>
<evidence type="ECO:0000259" key="1">
    <source>
        <dbReference type="Pfam" id="PF01593"/>
    </source>
</evidence>
<evidence type="ECO:0000313" key="3">
    <source>
        <dbReference type="Proteomes" id="UP000186110"/>
    </source>
</evidence>
<name>A0A1P8KBA8_9BURK</name>
<dbReference type="InterPro" id="IPR050464">
    <property type="entry name" value="Zeta_carotene_desat/Oxidored"/>
</dbReference>
<dbReference type="SUPFAM" id="SSF51905">
    <property type="entry name" value="FAD/NAD(P)-binding domain"/>
    <property type="match status" value="1"/>
</dbReference>
<sequence>MAGLAAAWYLGDKHHVTLLERQPRIGIGAHRVDLDGGAVDVPLRVIYPGYYQALMRLFADAGIALQPLDASLSFAQWGGDSYFRYRNTRVLGRTVPWMPPTVALQPDALRILRDLGRLMVQMPLALASGTLQGTTLGDWLDGQGYSRVFVDGFLVPCFAGINTASHAAVRAYPATTIAQYFTPGFLLSPVYRAVGGATAIADALSQRIAKVQLNADIARVERTPDGVRVQHTDGHTQHFDALIFGTQANQVLPMLSDASREERTVLGGFRYDSVRILMHHDTRLAPKHQRDWAPVNYLLDPAWDRPMVSIWVNRLLPDYQSERPVFQTLNPFEEPDAATVLQDTTLQRPLVGLDTAKRLQRLDALHAQDGRCVFFCGSYAAQGIPLLESAVASARAVAGLVG</sequence>
<accession>A0A1P8KBA8</accession>
<dbReference type="PANTHER" id="PTHR42923">
    <property type="entry name" value="PROTOPORPHYRINOGEN OXIDASE"/>
    <property type="match status" value="1"/>
</dbReference>
<dbReference type="STRING" id="1484693.RS694_12715"/>
<dbReference type="Proteomes" id="UP000186110">
    <property type="component" value="Chromosome"/>
</dbReference>
<dbReference type="EMBL" id="CP019239">
    <property type="protein sequence ID" value="APW43303.1"/>
    <property type="molecule type" value="Genomic_DNA"/>
</dbReference>
<feature type="domain" description="Amine oxidase" evidence="1">
    <location>
        <begin position="1"/>
        <end position="250"/>
    </location>
</feature>
<evidence type="ECO:0000313" key="2">
    <source>
        <dbReference type="EMBL" id="APW43303.1"/>
    </source>
</evidence>